<gene>
    <name evidence="7" type="ORF">ERS852557_02858</name>
</gene>
<dbReference type="Gene3D" id="2.60.40.1120">
    <property type="entry name" value="Carboxypeptidase-like, regulatory domain"/>
    <property type="match status" value="1"/>
</dbReference>
<dbReference type="InterPro" id="IPR037066">
    <property type="entry name" value="Plug_dom_sf"/>
</dbReference>
<evidence type="ECO:0000259" key="6">
    <source>
        <dbReference type="Pfam" id="PF14905"/>
    </source>
</evidence>
<dbReference type="InterPro" id="IPR036942">
    <property type="entry name" value="Beta-barrel_TonB_sf"/>
</dbReference>
<dbReference type="GO" id="GO:0009279">
    <property type="term" value="C:cell outer membrane"/>
    <property type="evidence" value="ECO:0007669"/>
    <property type="project" value="UniProtKB-SubCell"/>
</dbReference>
<dbReference type="SUPFAM" id="SSF49464">
    <property type="entry name" value="Carboxypeptidase regulatory domain-like"/>
    <property type="match status" value="1"/>
</dbReference>
<dbReference type="PANTHER" id="PTHR40980:SF4">
    <property type="entry name" value="TONB-DEPENDENT RECEPTOR-LIKE BETA-BARREL DOMAIN-CONTAINING PROTEIN"/>
    <property type="match status" value="1"/>
</dbReference>
<comment type="subcellular location">
    <subcellularLocation>
        <location evidence="1">Cell outer membrane</location>
    </subcellularLocation>
</comment>
<evidence type="ECO:0000259" key="5">
    <source>
        <dbReference type="Pfam" id="PF07715"/>
    </source>
</evidence>
<feature type="signal peptide" evidence="4">
    <location>
        <begin position="1"/>
        <end position="19"/>
    </location>
</feature>
<evidence type="ECO:0000256" key="4">
    <source>
        <dbReference type="SAM" id="SignalP"/>
    </source>
</evidence>
<feature type="chain" id="PRO_5008034664" evidence="4">
    <location>
        <begin position="20"/>
        <end position="804"/>
    </location>
</feature>
<evidence type="ECO:0000256" key="3">
    <source>
        <dbReference type="ARBA" id="ARBA00023237"/>
    </source>
</evidence>
<keyword evidence="4" id="KW-0732">Signal</keyword>
<dbReference type="Pfam" id="PF13620">
    <property type="entry name" value="CarboxypepD_reg"/>
    <property type="match status" value="1"/>
</dbReference>
<dbReference type="InterPro" id="IPR012910">
    <property type="entry name" value="Plug_dom"/>
</dbReference>
<keyword evidence="7" id="KW-0675">Receptor</keyword>
<dbReference type="EMBL" id="CZBI01000004">
    <property type="protein sequence ID" value="CUQ16900.1"/>
    <property type="molecule type" value="Genomic_DNA"/>
</dbReference>
<dbReference type="Pfam" id="PF07715">
    <property type="entry name" value="Plug"/>
    <property type="match status" value="1"/>
</dbReference>
<evidence type="ECO:0000313" key="7">
    <source>
        <dbReference type="EMBL" id="CUQ16900.1"/>
    </source>
</evidence>
<dbReference type="AlphaFoldDB" id="A0A174UB88"/>
<organism evidence="7 8">
    <name type="scientific">Bacteroides thetaiotaomicron</name>
    <dbReference type="NCBI Taxonomy" id="818"/>
    <lineage>
        <taxon>Bacteria</taxon>
        <taxon>Pseudomonadati</taxon>
        <taxon>Bacteroidota</taxon>
        <taxon>Bacteroidia</taxon>
        <taxon>Bacteroidales</taxon>
        <taxon>Bacteroidaceae</taxon>
        <taxon>Bacteroides</taxon>
    </lineage>
</organism>
<dbReference type="Gene3D" id="2.40.170.20">
    <property type="entry name" value="TonB-dependent receptor, beta-barrel domain"/>
    <property type="match status" value="1"/>
</dbReference>
<dbReference type="Pfam" id="PF14905">
    <property type="entry name" value="OMP_b-brl_3"/>
    <property type="match status" value="1"/>
</dbReference>
<dbReference type="InterPro" id="IPR041700">
    <property type="entry name" value="OMP_b-brl_3"/>
</dbReference>
<accession>A0A174UB88</accession>
<reference evidence="7 8" key="1">
    <citation type="submission" date="2015-09" db="EMBL/GenBank/DDBJ databases">
        <authorList>
            <consortium name="Pathogen Informatics"/>
        </authorList>
    </citation>
    <scope>NUCLEOTIDE SEQUENCE [LARGE SCALE GENOMIC DNA]</scope>
    <source>
        <strain evidence="7 8">2789STDY5834945</strain>
    </source>
</reference>
<dbReference type="SUPFAM" id="SSF56935">
    <property type="entry name" value="Porins"/>
    <property type="match status" value="1"/>
</dbReference>
<evidence type="ECO:0000313" key="8">
    <source>
        <dbReference type="Proteomes" id="UP000095541"/>
    </source>
</evidence>
<keyword evidence="2" id="KW-0472">Membrane</keyword>
<dbReference type="InterPro" id="IPR008969">
    <property type="entry name" value="CarboxyPept-like_regulatory"/>
</dbReference>
<dbReference type="Proteomes" id="UP000095541">
    <property type="component" value="Unassembled WGS sequence"/>
</dbReference>
<dbReference type="PANTHER" id="PTHR40980">
    <property type="entry name" value="PLUG DOMAIN-CONTAINING PROTEIN"/>
    <property type="match status" value="1"/>
</dbReference>
<proteinExistence type="predicted"/>
<sequence>MKTTIILILFMFSFNCLMAVPVQIKGKVQEKGTGNPIEFADVVLTKKGETDPASFTHTKENGDFHLSGIAKGEYSLMVRLIGYDIYTQGAISITSSESVTDLGVIELQPLEVGIAEVVVQAAKRQVIYKLDKKIIDASNNLMSSGGTAVDILENTPSVRVDVNGEVTFRGSSGFKVYIDGKPSFYSGSQALQQIPSTQIENIEIITTPSARYDTDGEVGMINIITKKNKQAGINGIVNAYGSTTLSNGLDFLLSQQHKKLQWHLAGHWNTPIRKSDFEQRKTTVVGDKTTTSLSDGPRIGKNYHYGLRGGIDYAFTPKTSVNAELQVVYDKFTREGDLDYTETHSNSDAASAPSNYFSRDKYDLHSTVNIGKAGFSHKFNDNGHTLTGSFMLGYEDNPLEYFQSDLFDKNEQRQQGHRAWEDEKRWTVQGNLSYSYPYSKTGLLESGYQYHSYLEDGDYTMQFWNPEKKEFYWREDIYNTFYFQRGIHSVYVMGSDSYKAFDVQIGVRGEHTHQVLRSSIEGSDRTVNRFEVFPSVHLGYTLPHEQKLTFAYSYRTNRPELFFMEPYITYRDYYTAEIGNPDIRPEYIHSFELNYKKTMGEHTLQSSLFYRKRKDKIERLRVPYEAGVTLDSMANVGNDYSLGVELSTQLKVTKWWNLDVNGNIYYYKVMNNINSGGKKETSTNYDFTVNNLFRVHKNTRIQLDGNFVGPSVTTQGRSDSFWFVNLAIRQQLFSPHLQSTLSFRDIFNSARYRSDIETANLQSITRIQPKFPVITLTISYTFNDFKRNSQSSRDNRDLFEGVKH</sequence>
<name>A0A174UB88_BACT4</name>
<dbReference type="Gene3D" id="2.170.130.10">
    <property type="entry name" value="TonB-dependent receptor, plug domain"/>
    <property type="match status" value="1"/>
</dbReference>
<evidence type="ECO:0000256" key="2">
    <source>
        <dbReference type="ARBA" id="ARBA00023136"/>
    </source>
</evidence>
<keyword evidence="3" id="KW-0998">Cell outer membrane</keyword>
<feature type="domain" description="TonB-dependent receptor plug" evidence="5">
    <location>
        <begin position="146"/>
        <end position="216"/>
    </location>
</feature>
<feature type="domain" description="Outer membrane protein beta-barrel" evidence="6">
    <location>
        <begin position="377"/>
        <end position="780"/>
    </location>
</feature>
<protein>
    <submittedName>
        <fullName evidence="7">TonB-dependent receptor</fullName>
    </submittedName>
</protein>
<evidence type="ECO:0000256" key="1">
    <source>
        <dbReference type="ARBA" id="ARBA00004442"/>
    </source>
</evidence>
<dbReference type="RefSeq" id="WP_055219570.1">
    <property type="nucleotide sequence ID" value="NZ_CP083679.1"/>
</dbReference>